<dbReference type="Proteomes" id="UP000054928">
    <property type="component" value="Unassembled WGS sequence"/>
</dbReference>
<evidence type="ECO:0000256" key="1">
    <source>
        <dbReference type="SAM" id="SignalP"/>
    </source>
</evidence>
<proteinExistence type="predicted"/>
<name>A0A0N7L3Q0_PLAHL</name>
<sequence length="49" mass="5272">MRCVVALILGPSCGLLLRVRESPSPSPGEALSMICKYALIHFLCGQIVE</sequence>
<dbReference type="RefSeq" id="XP_024572860.1">
    <property type="nucleotide sequence ID" value="XM_024721401.1"/>
</dbReference>
<evidence type="ECO:0000313" key="3">
    <source>
        <dbReference type="Proteomes" id="UP000054928"/>
    </source>
</evidence>
<dbReference type="AlphaFoldDB" id="A0A0N7L3Q0"/>
<feature type="signal peptide" evidence="1">
    <location>
        <begin position="1"/>
        <end position="16"/>
    </location>
</feature>
<keyword evidence="3" id="KW-1185">Reference proteome</keyword>
<accession>A0A0N7L3Q0</accession>
<dbReference type="GeneID" id="36398094"/>
<evidence type="ECO:0000313" key="2">
    <source>
        <dbReference type="EMBL" id="CEG36491.1"/>
    </source>
</evidence>
<reference evidence="3" key="1">
    <citation type="submission" date="2014-09" db="EMBL/GenBank/DDBJ databases">
        <authorList>
            <person name="Sharma Rahul"/>
            <person name="Thines Marco"/>
        </authorList>
    </citation>
    <scope>NUCLEOTIDE SEQUENCE [LARGE SCALE GENOMIC DNA]</scope>
</reference>
<organism evidence="2 3">
    <name type="scientific">Plasmopara halstedii</name>
    <name type="common">Downy mildew of sunflower</name>
    <dbReference type="NCBI Taxonomy" id="4781"/>
    <lineage>
        <taxon>Eukaryota</taxon>
        <taxon>Sar</taxon>
        <taxon>Stramenopiles</taxon>
        <taxon>Oomycota</taxon>
        <taxon>Peronosporomycetes</taxon>
        <taxon>Peronosporales</taxon>
        <taxon>Peronosporaceae</taxon>
        <taxon>Plasmopara</taxon>
    </lineage>
</organism>
<keyword evidence="1" id="KW-0732">Signal</keyword>
<dbReference type="EMBL" id="CCYD01000207">
    <property type="protein sequence ID" value="CEG36491.1"/>
    <property type="molecule type" value="Genomic_DNA"/>
</dbReference>
<dbReference type="OrthoDB" id="5877963at2759"/>
<feature type="chain" id="PRO_5006015038" evidence="1">
    <location>
        <begin position="17"/>
        <end position="49"/>
    </location>
</feature>
<protein>
    <submittedName>
        <fullName evidence="2">RxLR-like protein</fullName>
    </submittedName>
</protein>